<keyword evidence="6" id="KW-0966">Cell projection</keyword>
<evidence type="ECO:0000256" key="7">
    <source>
        <dbReference type="ARBA" id="ARBA00035003"/>
    </source>
</evidence>
<evidence type="ECO:0000313" key="10">
    <source>
        <dbReference type="Proteomes" id="UP000034805"/>
    </source>
</evidence>
<name>A0A0P7VDM3_SCLFO</name>
<evidence type="ECO:0000313" key="9">
    <source>
        <dbReference type="EMBL" id="KPP73413.1"/>
    </source>
</evidence>
<dbReference type="Proteomes" id="UP000034805">
    <property type="component" value="Unassembled WGS sequence"/>
</dbReference>
<feature type="non-terminal residue" evidence="9">
    <location>
        <position position="1"/>
    </location>
</feature>
<keyword evidence="3" id="KW-0282">Flagellum</keyword>
<dbReference type="GO" id="GO:0030317">
    <property type="term" value="P:flagellated sperm motility"/>
    <property type="evidence" value="ECO:0007669"/>
    <property type="project" value="InterPro"/>
</dbReference>
<dbReference type="Pfam" id="PF22595">
    <property type="entry name" value="CFAP107"/>
    <property type="match status" value="1"/>
</dbReference>
<comment type="caution">
    <text evidence="9">The sequence shown here is derived from an EMBL/GenBank/DDBJ whole genome shotgun (WGS) entry which is preliminary data.</text>
</comment>
<evidence type="ECO:0000256" key="8">
    <source>
        <dbReference type="ARBA" id="ARBA00046435"/>
    </source>
</evidence>
<dbReference type="GO" id="GO:0005879">
    <property type="term" value="C:axonemal microtubule"/>
    <property type="evidence" value="ECO:0007669"/>
    <property type="project" value="TreeGrafter"/>
</dbReference>
<evidence type="ECO:0000256" key="3">
    <source>
        <dbReference type="ARBA" id="ARBA00022846"/>
    </source>
</evidence>
<accession>A0A0P7VDM3</accession>
<gene>
    <name evidence="9" type="ORF">Z043_107504</name>
</gene>
<keyword evidence="4" id="KW-0969">Cilium</keyword>
<dbReference type="EMBL" id="JARO02002144">
    <property type="protein sequence ID" value="KPP73413.1"/>
    <property type="molecule type" value="Genomic_DNA"/>
</dbReference>
<dbReference type="PANTHER" id="PTHR31180:SF2">
    <property type="entry name" value="CILIA- AND FLAGELLA-ASSOCIATED PROTEIN 107"/>
    <property type="match status" value="1"/>
</dbReference>
<comment type="subcellular location">
    <subcellularLocation>
        <location evidence="1">Cytoplasm</location>
        <location evidence="1">Cytoskeleton</location>
        <location evidence="1">Flagellum axoneme</location>
    </subcellularLocation>
</comment>
<dbReference type="PANTHER" id="PTHR31180">
    <property type="entry name" value="CILIA- AND FLAGELLA-ASSOCIATED PROTEIN 107-RELATED"/>
    <property type="match status" value="1"/>
</dbReference>
<keyword evidence="2" id="KW-0963">Cytoplasm</keyword>
<evidence type="ECO:0000256" key="2">
    <source>
        <dbReference type="ARBA" id="ARBA00022490"/>
    </source>
</evidence>
<sequence length="198" mass="22304">QGSEMPNLVGHSTGKADKKYDKCMKPGWRIEQKYSNKVLIGNWVEDRLQFSRECGAPRSIHRQDYRPHKDHQPNVIVQRASLRRAEGLPGKLLLGHHGAPHSHYLVSVYGETYGRQTCGTLPTLQSCPSDDLQADGVVVPPMAKAKKRRACADHIPCFIPTVAPPANTCQSAKAHGFQEPLRKVYHYRRLMCCYDSKM</sequence>
<protein>
    <submittedName>
        <fullName evidence="9">Uncharacterized protein</fullName>
    </submittedName>
</protein>
<comment type="function">
    <text evidence="7">Microtubule inner protein (MIP) part of the dynein-decorated doublet microtubules (DMTs) in cilia axoneme, which is required for motile cilia beating.</text>
</comment>
<evidence type="ECO:0000256" key="6">
    <source>
        <dbReference type="ARBA" id="ARBA00023273"/>
    </source>
</evidence>
<evidence type="ECO:0000256" key="5">
    <source>
        <dbReference type="ARBA" id="ARBA00023212"/>
    </source>
</evidence>
<dbReference type="InterPro" id="IPR037662">
    <property type="entry name" value="CFAP68/107"/>
</dbReference>
<reference evidence="9 10" key="1">
    <citation type="submission" date="2015-08" db="EMBL/GenBank/DDBJ databases">
        <title>The genome of the Asian arowana (Scleropages formosus).</title>
        <authorList>
            <person name="Tan M.H."/>
            <person name="Gan H.M."/>
            <person name="Croft L.J."/>
            <person name="Austin C.M."/>
        </authorList>
    </citation>
    <scope>NUCLEOTIDE SEQUENCE [LARGE SCALE GENOMIC DNA]</scope>
    <source>
        <strain evidence="9">Aro1</strain>
    </source>
</reference>
<evidence type="ECO:0000256" key="4">
    <source>
        <dbReference type="ARBA" id="ARBA00023069"/>
    </source>
</evidence>
<keyword evidence="5" id="KW-0206">Cytoskeleton</keyword>
<dbReference type="STRING" id="113540.ENSSFOP00015009478"/>
<proteinExistence type="predicted"/>
<dbReference type="InterPro" id="IPR054709">
    <property type="entry name" value="CFAP107"/>
</dbReference>
<dbReference type="AlphaFoldDB" id="A0A0P7VDM3"/>
<evidence type="ECO:0000256" key="1">
    <source>
        <dbReference type="ARBA" id="ARBA00004611"/>
    </source>
</evidence>
<comment type="subunit">
    <text evidence="8">Microtubule inner protein component of sperm flagellar doublet microtubules.</text>
</comment>
<organism evidence="9 10">
    <name type="scientific">Scleropages formosus</name>
    <name type="common">Asian bonytongue</name>
    <name type="synonym">Osteoglossum formosum</name>
    <dbReference type="NCBI Taxonomy" id="113540"/>
    <lineage>
        <taxon>Eukaryota</taxon>
        <taxon>Metazoa</taxon>
        <taxon>Chordata</taxon>
        <taxon>Craniata</taxon>
        <taxon>Vertebrata</taxon>
        <taxon>Euteleostomi</taxon>
        <taxon>Actinopterygii</taxon>
        <taxon>Neopterygii</taxon>
        <taxon>Teleostei</taxon>
        <taxon>Osteoglossocephala</taxon>
        <taxon>Osteoglossomorpha</taxon>
        <taxon>Osteoglossiformes</taxon>
        <taxon>Osteoglossidae</taxon>
        <taxon>Scleropages</taxon>
    </lineage>
</organism>